<reference evidence="3 4" key="1">
    <citation type="submission" date="2015-09" db="EMBL/GenBank/DDBJ databases">
        <authorList>
            <consortium name="Pathogen Informatics"/>
        </authorList>
    </citation>
    <scope>NUCLEOTIDE SEQUENCE [LARGE SCALE GENOMIC DNA]</scope>
    <source>
        <strain evidence="3 4">2789STDY5834861</strain>
    </source>
</reference>
<proteinExistence type="predicted"/>
<evidence type="ECO:0000259" key="2">
    <source>
        <dbReference type="Pfam" id="PF12728"/>
    </source>
</evidence>
<dbReference type="InterPro" id="IPR041657">
    <property type="entry name" value="HTH_17"/>
</dbReference>
<feature type="compositionally biased region" description="Basic and acidic residues" evidence="1">
    <location>
        <begin position="36"/>
        <end position="46"/>
    </location>
</feature>
<dbReference type="EMBL" id="CYZP01000027">
    <property type="protein sequence ID" value="CUO41303.1"/>
    <property type="molecule type" value="Genomic_DNA"/>
</dbReference>
<protein>
    <submittedName>
        <fullName evidence="3">Helix-turn-helix domain</fullName>
    </submittedName>
</protein>
<name>A0A174ETM6_9FIRM</name>
<gene>
    <name evidence="3" type="ORF">ERS852476_02795</name>
</gene>
<dbReference type="Proteomes" id="UP000095645">
    <property type="component" value="Unassembled WGS sequence"/>
</dbReference>
<feature type="domain" description="Helix-turn-helix" evidence="2">
    <location>
        <begin position="7"/>
        <end position="49"/>
    </location>
</feature>
<dbReference type="Pfam" id="PF12728">
    <property type="entry name" value="HTH_17"/>
    <property type="match status" value="1"/>
</dbReference>
<accession>A0A174ETM6</accession>
<feature type="region of interest" description="Disordered" evidence="1">
    <location>
        <begin position="34"/>
        <end position="59"/>
    </location>
</feature>
<evidence type="ECO:0000313" key="4">
    <source>
        <dbReference type="Proteomes" id="UP000095645"/>
    </source>
</evidence>
<dbReference type="RefSeq" id="WP_020993809.1">
    <property type="nucleotide sequence ID" value="NZ_CYZP01000027.1"/>
</dbReference>
<dbReference type="Gene3D" id="1.10.1660.10">
    <property type="match status" value="1"/>
</dbReference>
<evidence type="ECO:0000313" key="3">
    <source>
        <dbReference type="EMBL" id="CUO41303.1"/>
    </source>
</evidence>
<dbReference type="AlphaFoldDB" id="A0A174ETM6"/>
<evidence type="ECO:0000256" key="1">
    <source>
        <dbReference type="SAM" id="MobiDB-lite"/>
    </source>
</evidence>
<sequence length="59" mass="6658">MSEAIGTREFAEKFGVTPATVSKWCREGKIPNCNQDGKESPWHIPKDAVPPVGYKRRKK</sequence>
<organism evidence="3 4">
    <name type="scientific">Blautia obeum</name>
    <dbReference type="NCBI Taxonomy" id="40520"/>
    <lineage>
        <taxon>Bacteria</taxon>
        <taxon>Bacillati</taxon>
        <taxon>Bacillota</taxon>
        <taxon>Clostridia</taxon>
        <taxon>Lachnospirales</taxon>
        <taxon>Lachnospiraceae</taxon>
        <taxon>Blautia</taxon>
    </lineage>
</organism>